<dbReference type="EMBL" id="CAJNOC010001714">
    <property type="protein sequence ID" value="CAF0885751.1"/>
    <property type="molecule type" value="Genomic_DNA"/>
</dbReference>
<dbReference type="GO" id="GO:0000977">
    <property type="term" value="F:RNA polymerase II transcription regulatory region sequence-specific DNA binding"/>
    <property type="evidence" value="ECO:0007669"/>
    <property type="project" value="TreeGrafter"/>
</dbReference>
<dbReference type="InterPro" id="IPR004827">
    <property type="entry name" value="bZIP"/>
</dbReference>
<evidence type="ECO:0000259" key="2">
    <source>
        <dbReference type="PROSITE" id="PS00036"/>
    </source>
</evidence>
<organism evidence="3 4">
    <name type="scientific">Brachionus calyciflorus</name>
    <dbReference type="NCBI Taxonomy" id="104777"/>
    <lineage>
        <taxon>Eukaryota</taxon>
        <taxon>Metazoa</taxon>
        <taxon>Spiralia</taxon>
        <taxon>Gnathifera</taxon>
        <taxon>Rotifera</taxon>
        <taxon>Eurotatoria</taxon>
        <taxon>Monogononta</taxon>
        <taxon>Pseudotrocha</taxon>
        <taxon>Ploima</taxon>
        <taxon>Brachionidae</taxon>
        <taxon>Brachionus</taxon>
    </lineage>
</organism>
<evidence type="ECO:0000256" key="1">
    <source>
        <dbReference type="SAM" id="MobiDB-lite"/>
    </source>
</evidence>
<dbReference type="Proteomes" id="UP000663879">
    <property type="component" value="Unassembled WGS sequence"/>
</dbReference>
<evidence type="ECO:0000313" key="4">
    <source>
        <dbReference type="Proteomes" id="UP000663879"/>
    </source>
</evidence>
<dbReference type="OrthoDB" id="8931646at2759"/>
<dbReference type="GO" id="GO:0005634">
    <property type="term" value="C:nucleus"/>
    <property type="evidence" value="ECO:0007669"/>
    <property type="project" value="TreeGrafter"/>
</dbReference>
<name>A0A813YK28_9BILA</name>
<keyword evidence="4" id="KW-1185">Reference proteome</keyword>
<dbReference type="AlphaFoldDB" id="A0A813YK28"/>
<dbReference type="InterPro" id="IPR046347">
    <property type="entry name" value="bZIP_sf"/>
</dbReference>
<dbReference type="SUPFAM" id="SSF57959">
    <property type="entry name" value="Leucine zipper domain"/>
    <property type="match status" value="1"/>
</dbReference>
<gene>
    <name evidence="3" type="ORF">OXX778_LOCUS10650</name>
</gene>
<feature type="compositionally biased region" description="Acidic residues" evidence="1">
    <location>
        <begin position="464"/>
        <end position="477"/>
    </location>
</feature>
<evidence type="ECO:0000313" key="3">
    <source>
        <dbReference type="EMBL" id="CAF0885751.1"/>
    </source>
</evidence>
<dbReference type="GO" id="GO:0006986">
    <property type="term" value="P:response to unfolded protein"/>
    <property type="evidence" value="ECO:0007669"/>
    <property type="project" value="InterPro"/>
</dbReference>
<dbReference type="CDD" id="cd14809">
    <property type="entry name" value="bZIP_AUREO-like"/>
    <property type="match status" value="1"/>
</dbReference>
<dbReference type="PANTHER" id="PTHR21552">
    <property type="entry name" value="ADULT RETINA PROTEIN"/>
    <property type="match status" value="1"/>
</dbReference>
<feature type="region of interest" description="Disordered" evidence="1">
    <location>
        <begin position="359"/>
        <end position="388"/>
    </location>
</feature>
<dbReference type="InterPro" id="IPR039165">
    <property type="entry name" value="CREBRF"/>
</dbReference>
<reference evidence="3" key="1">
    <citation type="submission" date="2021-02" db="EMBL/GenBank/DDBJ databases">
        <authorList>
            <person name="Nowell W R."/>
        </authorList>
    </citation>
    <scope>NUCLEOTIDE SEQUENCE</scope>
    <source>
        <strain evidence="3">Ploen Becks lab</strain>
    </source>
</reference>
<feature type="domain" description="BZIP" evidence="2">
    <location>
        <begin position="618"/>
        <end position="632"/>
    </location>
</feature>
<dbReference type="PANTHER" id="PTHR21552:SF2">
    <property type="entry name" value="CREB3 REGULATORY FACTOR"/>
    <property type="match status" value="1"/>
</dbReference>
<protein>
    <recommendedName>
        <fullName evidence="2">BZIP domain-containing protein</fullName>
    </recommendedName>
</protein>
<proteinExistence type="predicted"/>
<accession>A0A813YK28</accession>
<dbReference type="GO" id="GO:0000981">
    <property type="term" value="F:DNA-binding transcription factor activity, RNA polymerase II-specific"/>
    <property type="evidence" value="ECO:0007669"/>
    <property type="project" value="TreeGrafter"/>
</dbReference>
<sequence length="762" mass="87010">MTKSSPNINNQIHLNTEFRQMSNPIPISSQSMVATVNASSLHTTNGLNWQPRINQEDSTQFDPGIMDTSVSPASYSLSPQQYMPQSQYQYNSYQPVYQVQNDIQFDLESLLVNATLSDNTQSSSNSSASFVNALNEDENCANQINPSFLFKNDMDFNNNAYIQQQQQQQQKPARKHLQQLNKTRNIMKIDEELDSDLQFFNSSISSTNHHTTIACSLPLGTEFQLETQRSDPVLTQLILNPNQQHQPQQQQQDLNSFHHNQFINNSYMSYQDHVYSSSLPTNYINFKRSNSPMMEVPPTKRPSSTNLDQIQVKTELIEPQEDDKFSKMKLSSSPLMFTTDNINDFFLDQQNELLNFKIEDNNDEDEEDEESEESDEDSDLESDGDDEFLEGMKRSKSDKFNQPKMLTANESDSIFSNLQFTPFSSSYTNSQISCSVPVTGNKTVKSLLNKKAKRQLKKTKKNDESDDDDSDFSDSDSNDSKKKSGLQSAPGSYMTSESLFDLMMSKNRDSYFWQYNIQSKGPKTKKVLTLRNKDPHLHRDFYDPVFQLQSLNTKSGASLNKLRKGDGNDVTPNPEKLYNLGNQIKDFIQKSYQINNNVGTSSSVNLSASLDGERVNLKREKNKIASRACRLKKKAQHEANKIKLFGLNEEHKQFIESINSARDLIRKRLTQPNLLPPDRKMVDLIDELIKQKMRTRVAGNTDGYVHSLMMAIEKQRTINGQTHTGKVGKHSSIDLNQFNAQYTNTMANQIEPSSSFNETQFY</sequence>
<feature type="region of interest" description="Disordered" evidence="1">
    <location>
        <begin position="454"/>
        <end position="491"/>
    </location>
</feature>
<feature type="compositionally biased region" description="Acidic residues" evidence="1">
    <location>
        <begin position="361"/>
        <end position="388"/>
    </location>
</feature>
<dbReference type="PROSITE" id="PS00036">
    <property type="entry name" value="BZIP_BASIC"/>
    <property type="match status" value="1"/>
</dbReference>
<comment type="caution">
    <text evidence="3">The sequence shown here is derived from an EMBL/GenBank/DDBJ whole genome shotgun (WGS) entry which is preliminary data.</text>
</comment>